<evidence type="ECO:0000259" key="2">
    <source>
        <dbReference type="Pfam" id="PF03703"/>
    </source>
</evidence>
<dbReference type="EMBL" id="CP004847">
    <property type="protein sequence ID" value="AGP79813.1"/>
    <property type="molecule type" value="Genomic_DNA"/>
</dbReference>
<gene>
    <name evidence="3" type="ORF">I633_21931</name>
</gene>
<feature type="domain" description="YdbS-like PH" evidence="2">
    <location>
        <begin position="70"/>
        <end position="137"/>
    </location>
</feature>
<name>S5ASH2_9ALTE</name>
<geneLocation type="plasmid" evidence="3">
    <name>unnamed</name>
</geneLocation>
<protein>
    <recommendedName>
        <fullName evidence="2">YdbS-like PH domain-containing protein</fullName>
    </recommendedName>
</protein>
<feature type="transmembrane region" description="Helical" evidence="1">
    <location>
        <begin position="231"/>
        <end position="252"/>
    </location>
</feature>
<reference evidence="3 4" key="1">
    <citation type="journal article" date="2013" name="Genome Biol. Evol.">
        <title>Genomic Diversity of "Deep Ecotype" Alteromonas macleodii Isolates: Evidence for Pan-Mediterranean Clonal Frames.</title>
        <authorList>
            <person name="Lopez-Perez M."/>
            <person name="Gonzaga A."/>
            <person name="Rodriguez-Valera F."/>
        </authorList>
    </citation>
    <scope>NUCLEOTIDE SEQUENCE [LARGE SCALE GENOMIC DNA]</scope>
    <source>
        <strain evidence="4">'English Channel 615'</strain>
        <plasmid evidence="4">Plasmid</plasmid>
    </source>
</reference>
<feature type="transmembrane region" description="Helical" evidence="1">
    <location>
        <begin position="50"/>
        <end position="68"/>
    </location>
</feature>
<evidence type="ECO:0000256" key="1">
    <source>
        <dbReference type="SAM" id="Phobius"/>
    </source>
</evidence>
<evidence type="ECO:0000313" key="3">
    <source>
        <dbReference type="EMBL" id="AGP79813.1"/>
    </source>
</evidence>
<feature type="transmembrane region" description="Helical" evidence="1">
    <location>
        <begin position="23"/>
        <end position="44"/>
    </location>
</feature>
<proteinExistence type="predicted"/>
<dbReference type="PANTHER" id="PTHR34473:SF2">
    <property type="entry name" value="UPF0699 TRANSMEMBRANE PROTEIN YDBT"/>
    <property type="match status" value="1"/>
</dbReference>
<dbReference type="Pfam" id="PF03703">
    <property type="entry name" value="bPH_2"/>
    <property type="match status" value="1"/>
</dbReference>
<dbReference type="InterPro" id="IPR005182">
    <property type="entry name" value="YdbS-like_PH"/>
</dbReference>
<keyword evidence="1" id="KW-1133">Transmembrane helix</keyword>
<evidence type="ECO:0000313" key="4">
    <source>
        <dbReference type="Proteomes" id="UP000014909"/>
    </source>
</evidence>
<organism evidence="3 4">
    <name type="scientific">Alteromonas mediterranea 615</name>
    <dbReference type="NCBI Taxonomy" id="1300253"/>
    <lineage>
        <taxon>Bacteria</taxon>
        <taxon>Pseudomonadati</taxon>
        <taxon>Pseudomonadota</taxon>
        <taxon>Gammaproteobacteria</taxon>
        <taxon>Alteromonadales</taxon>
        <taxon>Alteromonadaceae</taxon>
        <taxon>Alteromonas/Salinimonas group</taxon>
        <taxon>Alteromonas</taxon>
    </lineage>
</organism>
<dbReference type="PANTHER" id="PTHR34473">
    <property type="entry name" value="UPF0699 TRANSMEMBRANE PROTEIN YDBS"/>
    <property type="match status" value="1"/>
</dbReference>
<feature type="transmembrane region" description="Helical" evidence="1">
    <location>
        <begin position="358"/>
        <end position="381"/>
    </location>
</feature>
<accession>S5ASH2</accession>
<keyword evidence="1" id="KW-0812">Transmembrane</keyword>
<dbReference type="KEGG" id="amh:I633_21931"/>
<feature type="transmembrane region" description="Helical" evidence="1">
    <location>
        <begin position="387"/>
        <end position="407"/>
    </location>
</feature>
<dbReference type="Proteomes" id="UP000014909">
    <property type="component" value="Plasmid unnamed"/>
</dbReference>
<keyword evidence="3" id="KW-0614">Plasmid</keyword>
<dbReference type="HOGENOM" id="CLU_556263_0_0_6"/>
<feature type="transmembrane region" description="Helical" evidence="1">
    <location>
        <begin position="171"/>
        <end position="191"/>
    </location>
</feature>
<dbReference type="PATRIC" id="fig|1300253.3.peg.4576"/>
<dbReference type="BioCyc" id="AMAC1300253:G12YX-3460-MONOMER"/>
<dbReference type="AlphaFoldDB" id="S5ASH2"/>
<sequence>MRIPKRAVPLLIFEVITEGRDKLLSLTLAGALFLVFFMGVKIDIDTMRTGGLFILFALMVITYFVHLIDYDDQTIRLRTGTLSVKRSFVNISNINSTVVKQNIFQRILRVMSVDVYTLGAKTPSMEIKHITETQFNMLFGEYPLKKRDSKSNSIWREMMCIFALPLDMKKALTYASVFALMMVVFGEASSLDEVAFDKMNDSAPEEGLLFSKNFGEVLSDLHISLLDNLSAIFSAPGISLMCLVALNLFFVLNASKLAYTFFEFSKCTFEKNESGLKISSGLLNRNEFVVSKDSIYKIEIFPNPFMRGWSSARIVSFEGGEKGFIPCLNQEQLDDILLWLDQDEFNVSKAIRPKLFPILFYGVLKTLKATFFLCLIFLIIGQEEHGMFRNIFAMTYIASFIFILSIFKLRRGGFVVGEKSIIIRDTDYYSGWSVINKRKIGSIKSLKNSILRFSNITLTSSGKSYVVYGVDKNSAQDGFISKNLSYLSKK</sequence>
<keyword evidence="1" id="KW-0472">Membrane</keyword>